<comment type="catalytic activity">
    <reaction evidence="6">
        <text>acetate + ATP = acetyl phosphate + ADP</text>
        <dbReference type="Rhea" id="RHEA:11352"/>
        <dbReference type="ChEBI" id="CHEBI:22191"/>
        <dbReference type="ChEBI" id="CHEBI:30089"/>
        <dbReference type="ChEBI" id="CHEBI:30616"/>
        <dbReference type="ChEBI" id="CHEBI:456216"/>
        <dbReference type="EC" id="2.7.2.1"/>
    </reaction>
</comment>
<protein>
    <recommendedName>
        <fullName evidence="6">Acetate kinase</fullName>
        <ecNumber evidence="6">2.7.2.1</ecNumber>
    </recommendedName>
    <alternativeName>
        <fullName evidence="6">Acetokinase</fullName>
    </alternativeName>
</protein>
<keyword evidence="6" id="KW-0963">Cytoplasm</keyword>
<dbReference type="PRINTS" id="PR00471">
    <property type="entry name" value="ACETATEKNASE"/>
</dbReference>
<evidence type="ECO:0000256" key="1">
    <source>
        <dbReference type="ARBA" id="ARBA00008748"/>
    </source>
</evidence>
<dbReference type="PATRIC" id="fig|888813.3.peg.1240"/>
<keyword evidence="4 6" id="KW-0418">Kinase</keyword>
<dbReference type="InterPro" id="IPR023865">
    <property type="entry name" value="Aliphatic_acid_kinase_CS"/>
</dbReference>
<evidence type="ECO:0000256" key="5">
    <source>
        <dbReference type="ARBA" id="ARBA00022840"/>
    </source>
</evidence>
<keyword evidence="5 6" id="KW-0067">ATP-binding</keyword>
<dbReference type="InterPro" id="IPR043129">
    <property type="entry name" value="ATPase_NBD"/>
</dbReference>
<dbReference type="Proteomes" id="UP000005955">
    <property type="component" value="Unassembled WGS sequence"/>
</dbReference>
<dbReference type="GO" id="GO:0005524">
    <property type="term" value="F:ATP binding"/>
    <property type="evidence" value="ECO:0007669"/>
    <property type="project" value="UniProtKB-KW"/>
</dbReference>
<feature type="binding site" evidence="6">
    <location>
        <position position="50"/>
    </location>
    <ligand>
        <name>ATP</name>
        <dbReference type="ChEBI" id="CHEBI:30616"/>
    </ligand>
</feature>
<dbReference type="Pfam" id="PF00871">
    <property type="entry name" value="Acetate_kinase"/>
    <property type="match status" value="1"/>
</dbReference>
<comment type="caution">
    <text evidence="8">The sequence shown here is derived from an EMBL/GenBank/DDBJ whole genome shotgun (WGS) entry which is preliminary data.</text>
</comment>
<dbReference type="GO" id="GO:0006083">
    <property type="term" value="P:acetate metabolic process"/>
    <property type="evidence" value="ECO:0007669"/>
    <property type="project" value="TreeGrafter"/>
</dbReference>
<dbReference type="PANTHER" id="PTHR21060">
    <property type="entry name" value="ACETATE KINASE"/>
    <property type="match status" value="1"/>
</dbReference>
<evidence type="ECO:0000256" key="6">
    <source>
        <dbReference type="HAMAP-Rule" id="MF_00020"/>
    </source>
</evidence>
<keyword evidence="3 6" id="KW-0547">Nucleotide-binding</keyword>
<feature type="active site" description="Proton donor/acceptor" evidence="6">
    <location>
        <position position="181"/>
    </location>
</feature>
<evidence type="ECO:0000313" key="9">
    <source>
        <dbReference type="Proteomes" id="UP000005955"/>
    </source>
</evidence>
<dbReference type="GO" id="GO:0008776">
    <property type="term" value="F:acetate kinase activity"/>
    <property type="evidence" value="ECO:0007669"/>
    <property type="project" value="UniProtKB-UniRule"/>
</dbReference>
<dbReference type="PANTHER" id="PTHR21060:SF15">
    <property type="entry name" value="ACETATE KINASE-RELATED"/>
    <property type="match status" value="1"/>
</dbReference>
<dbReference type="HAMAP" id="MF_00020">
    <property type="entry name" value="Acetate_kinase"/>
    <property type="match status" value="1"/>
</dbReference>
<dbReference type="PIRSF" id="PIRSF000722">
    <property type="entry name" value="Acetate_prop_kin"/>
    <property type="match status" value="1"/>
</dbReference>
<comment type="similarity">
    <text evidence="1 6 7">Belongs to the acetokinase family.</text>
</comment>
<sequence>MKLAYLSNKQQWKVSVFKKRLFGKITVFIAQEKNMSKKIFAINAGSSSLKFQLLSMPDESLLVKGIFEKIGLKEGIFKIEFEGQKEKELLAIPSHQFAVDYLLNFLLERKLIASLDEIDGVGHRVAHGGESFDDSALIDEQVLSIIEKLSFLAPSHNPVNLVGIRAFQKALPETGQVAVFDTAFHQSLSEAYYLYPLSWDYYHKYGLRKYGFHGTSHKYIAQKVKEIWEGQGEAAEHLKIINCHLGNGASICAIKNGQSVNTSMGFTPLAGLMMGSRSGDIDPMILPFLLEQEKLSAQQLSDVLNKESGLLAISQLSNDLRDVLEACDRGDEKASLAVNMFVNRIAQTIASYITDLDGLDALVFTAGIGENSALIRSLVVQKLNCLGLSLNQAANEQGQLFIQNSQSQAKILILPTNEELMIAQDTMHLLDFK</sequence>
<dbReference type="GO" id="GO:0005737">
    <property type="term" value="C:cytoplasm"/>
    <property type="evidence" value="ECO:0007669"/>
    <property type="project" value="UniProtKB-SubCell"/>
</dbReference>
<dbReference type="EC" id="2.7.2.1" evidence="6"/>
<dbReference type="SUPFAM" id="SSF53067">
    <property type="entry name" value="Actin-like ATPase domain"/>
    <property type="match status" value="2"/>
</dbReference>
<dbReference type="EMBL" id="AFBD01000004">
    <property type="protein sequence ID" value="EGF14609.1"/>
    <property type="molecule type" value="Genomic_DNA"/>
</dbReference>
<evidence type="ECO:0000256" key="3">
    <source>
        <dbReference type="ARBA" id="ARBA00022741"/>
    </source>
</evidence>
<dbReference type="AlphaFoldDB" id="F2C765"/>
<evidence type="ECO:0000256" key="4">
    <source>
        <dbReference type="ARBA" id="ARBA00022777"/>
    </source>
</evidence>
<dbReference type="InterPro" id="IPR004372">
    <property type="entry name" value="Ac/propionate_kinase"/>
</dbReference>
<dbReference type="CDD" id="cd24010">
    <property type="entry name" value="ASKHA_NBD_AcK_PK"/>
    <property type="match status" value="1"/>
</dbReference>
<dbReference type="PROSITE" id="PS01076">
    <property type="entry name" value="ACETATE_KINASE_2"/>
    <property type="match status" value="1"/>
</dbReference>
<keyword evidence="6" id="KW-0460">Magnesium</keyword>
<feature type="binding site" evidence="6">
    <location>
        <begin position="319"/>
        <end position="321"/>
    </location>
    <ligand>
        <name>ATP</name>
        <dbReference type="ChEBI" id="CHEBI:30616"/>
    </ligand>
</feature>
<dbReference type="Gene3D" id="3.30.420.40">
    <property type="match status" value="2"/>
</dbReference>
<feature type="binding site" evidence="6">
    <location>
        <position position="43"/>
    </location>
    <ligand>
        <name>Mg(2+)</name>
        <dbReference type="ChEBI" id="CHEBI:18420"/>
    </ligand>
</feature>
<dbReference type="NCBIfam" id="TIGR00016">
    <property type="entry name" value="ackA"/>
    <property type="match status" value="1"/>
</dbReference>
<keyword evidence="2 6" id="KW-0808">Transferase</keyword>
<accession>F2C765</accession>
<feature type="binding site" evidence="6">
    <location>
        <position position="418"/>
    </location>
    <ligand>
        <name>Mg(2+)</name>
        <dbReference type="ChEBI" id="CHEBI:18420"/>
    </ligand>
</feature>
<organism evidence="8 9">
    <name type="scientific">Streptococcus sanguinis SK330</name>
    <dbReference type="NCBI Taxonomy" id="888813"/>
    <lineage>
        <taxon>Bacteria</taxon>
        <taxon>Bacillati</taxon>
        <taxon>Bacillota</taxon>
        <taxon>Bacilli</taxon>
        <taxon>Lactobacillales</taxon>
        <taxon>Streptococcaceae</taxon>
        <taxon>Streptococcus</taxon>
    </lineage>
</organism>
<reference evidence="8 9" key="1">
    <citation type="submission" date="2011-02" db="EMBL/GenBank/DDBJ databases">
        <authorList>
            <person name="Muzny D."/>
            <person name="Qin X."/>
            <person name="Deng J."/>
            <person name="Jiang H."/>
            <person name="Liu Y."/>
            <person name="Qu J."/>
            <person name="Song X.-Z."/>
            <person name="Zhang L."/>
            <person name="Thornton R."/>
            <person name="Coyle M."/>
            <person name="Francisco L."/>
            <person name="Jackson L."/>
            <person name="Javaid M."/>
            <person name="Korchina V."/>
            <person name="Kovar C."/>
            <person name="Mata R."/>
            <person name="Mathew T."/>
            <person name="Ngo R."/>
            <person name="Nguyen L."/>
            <person name="Nguyen N."/>
            <person name="Okwuonu G."/>
            <person name="Ongeri F."/>
            <person name="Pham C."/>
            <person name="Simmons D."/>
            <person name="Wilczek-Boney K."/>
            <person name="Hale W."/>
            <person name="Jakkamsetti A."/>
            <person name="Pham P."/>
            <person name="Ruth R."/>
            <person name="San Lucas F."/>
            <person name="Warren J."/>
            <person name="Zhang J."/>
            <person name="Zhao Z."/>
            <person name="Zhou C."/>
            <person name="Zhu D."/>
            <person name="Lee S."/>
            <person name="Bess C."/>
            <person name="Blankenburg K."/>
            <person name="Forbes L."/>
            <person name="Fu Q."/>
            <person name="Gubbala S."/>
            <person name="Hirani K."/>
            <person name="Jayaseelan J.C."/>
            <person name="Lara F."/>
            <person name="Munidasa M."/>
            <person name="Palculict T."/>
            <person name="Patil S."/>
            <person name="Pu L.-L."/>
            <person name="Saada N."/>
            <person name="Tang L."/>
            <person name="Weissenberger G."/>
            <person name="Zhu Y."/>
            <person name="Hemphill L."/>
            <person name="Shang Y."/>
            <person name="Youmans B."/>
            <person name="Ayvaz T."/>
            <person name="Ross M."/>
            <person name="Santibanez J."/>
            <person name="Aqrawi P."/>
            <person name="Gross S."/>
            <person name="Joshi V."/>
            <person name="Fowler G."/>
            <person name="Nazareth L."/>
            <person name="Reid J."/>
            <person name="Worley K."/>
            <person name="Petrosino J."/>
            <person name="Highlander S."/>
            <person name="Gibbs R."/>
        </authorList>
    </citation>
    <scope>NUCLEOTIDE SEQUENCE [LARGE SCALE GENOMIC DNA]</scope>
    <source>
        <strain evidence="8 9">SK330</strain>
    </source>
</reference>
<dbReference type="UniPathway" id="UPA00340">
    <property type="reaction ID" value="UER00458"/>
</dbReference>
<dbReference type="GO" id="GO:0006085">
    <property type="term" value="P:acetyl-CoA biosynthetic process"/>
    <property type="evidence" value="ECO:0007669"/>
    <property type="project" value="UniProtKB-UniRule"/>
</dbReference>
<dbReference type="HOGENOM" id="CLU_020352_0_1_9"/>
<feature type="site" description="Transition state stabilizer" evidence="6">
    <location>
        <position position="277"/>
    </location>
</feature>
<dbReference type="GO" id="GO:0000287">
    <property type="term" value="F:magnesium ion binding"/>
    <property type="evidence" value="ECO:0007669"/>
    <property type="project" value="UniProtKB-UniRule"/>
</dbReference>
<gene>
    <name evidence="6 8" type="primary">ackA</name>
    <name evidence="8" type="ORF">HMPREF9386_1263</name>
</gene>
<comment type="subunit">
    <text evidence="6">Homodimer.</text>
</comment>
<evidence type="ECO:0000256" key="2">
    <source>
        <dbReference type="ARBA" id="ARBA00022679"/>
    </source>
</evidence>
<evidence type="ECO:0000313" key="8">
    <source>
        <dbReference type="EMBL" id="EGF14609.1"/>
    </source>
</evidence>
<proteinExistence type="inferred from homology"/>
<dbReference type="InterPro" id="IPR000890">
    <property type="entry name" value="Aliphatic_acid_kin_short-chain"/>
</dbReference>
<comment type="function">
    <text evidence="6">Catalyzes the formation of acetyl phosphate from acetate and ATP. Can also catalyze the reverse reaction.</text>
</comment>
<comment type="subcellular location">
    <subcellularLocation>
        <location evidence="6">Cytoplasm</location>
    </subcellularLocation>
</comment>
<feature type="binding site" evidence="6">
    <location>
        <position position="124"/>
    </location>
    <ligand>
        <name>substrate</name>
    </ligand>
</feature>
<name>F2C765_STRSA</name>
<feature type="site" description="Transition state stabilizer" evidence="6">
    <location>
        <position position="213"/>
    </location>
</feature>
<comment type="pathway">
    <text evidence="6">Metabolic intermediate biosynthesis; acetyl-CoA biosynthesis; acetyl-CoA from acetate: step 1/2.</text>
</comment>
<feature type="binding site" evidence="6">
    <location>
        <begin position="244"/>
        <end position="248"/>
    </location>
    <ligand>
        <name>ATP</name>
        <dbReference type="ChEBI" id="CHEBI:30616"/>
    </ligand>
</feature>
<feature type="binding site" evidence="6">
    <location>
        <begin position="367"/>
        <end position="371"/>
    </location>
    <ligand>
        <name>ATP</name>
        <dbReference type="ChEBI" id="CHEBI:30616"/>
    </ligand>
</feature>
<evidence type="ECO:0000256" key="7">
    <source>
        <dbReference type="RuleBase" id="RU003835"/>
    </source>
</evidence>
<comment type="cofactor">
    <cofactor evidence="6">
        <name>Mg(2+)</name>
        <dbReference type="ChEBI" id="CHEBI:18420"/>
    </cofactor>
    <cofactor evidence="6">
        <name>Mn(2+)</name>
        <dbReference type="ChEBI" id="CHEBI:29035"/>
    </cofactor>
    <text evidence="6">Mg(2+). Can also accept Mn(2+).</text>
</comment>
<keyword evidence="6" id="KW-0479">Metal-binding</keyword>